<dbReference type="Proteomes" id="UP000005697">
    <property type="component" value="Unassembled WGS sequence"/>
</dbReference>
<evidence type="ECO:0000313" key="2">
    <source>
        <dbReference type="EMBL" id="EGC18805.1"/>
    </source>
</evidence>
<dbReference type="eggNOG" id="COG1733">
    <property type="taxonomic scope" value="Bacteria"/>
</dbReference>
<name>F0FAN6_9BACT</name>
<dbReference type="Gene3D" id="1.10.10.10">
    <property type="entry name" value="Winged helix-like DNA-binding domain superfamily/Winged helix DNA-binding domain"/>
    <property type="match status" value="1"/>
</dbReference>
<comment type="caution">
    <text evidence="2">The sequence shown here is derived from an EMBL/GenBank/DDBJ whole genome shotgun (WGS) entry which is preliminary data.</text>
</comment>
<dbReference type="SUPFAM" id="SSF46785">
    <property type="entry name" value="Winged helix' DNA-binding domain"/>
    <property type="match status" value="1"/>
</dbReference>
<dbReference type="InterPro" id="IPR036390">
    <property type="entry name" value="WH_DNA-bd_sf"/>
</dbReference>
<evidence type="ECO:0000259" key="1">
    <source>
        <dbReference type="PROSITE" id="PS51118"/>
    </source>
</evidence>
<dbReference type="RefSeq" id="WP_007367390.1">
    <property type="nucleotide sequence ID" value="NZ_GL872282.1"/>
</dbReference>
<protein>
    <recommendedName>
        <fullName evidence="1">HTH hxlR-type domain-containing protein</fullName>
    </recommendedName>
</protein>
<organism evidence="2 3">
    <name type="scientific">Prevotella multiformis DSM 16608</name>
    <dbReference type="NCBI Taxonomy" id="888743"/>
    <lineage>
        <taxon>Bacteria</taxon>
        <taxon>Pseudomonadati</taxon>
        <taxon>Bacteroidota</taxon>
        <taxon>Bacteroidia</taxon>
        <taxon>Bacteroidales</taxon>
        <taxon>Prevotellaceae</taxon>
        <taxon>Prevotella</taxon>
    </lineage>
</organism>
<dbReference type="InterPro" id="IPR002577">
    <property type="entry name" value="HTH_HxlR"/>
</dbReference>
<keyword evidence="3" id="KW-1185">Reference proteome</keyword>
<dbReference type="STRING" id="888743.HMPREF9141_2653"/>
<sequence>MNRNEIRDALSPNCPVRNVLSRVGDKWSMLVLFTLEANRSQRFKELQRNIPVAASPASSHDLTGYDIVAGKESLSKKTVGTAISSLSDQQLVIDEESVPAEWKSEWESGLPPVTAVPVSASSA</sequence>
<dbReference type="PROSITE" id="PS51118">
    <property type="entry name" value="HTH_HXLR"/>
    <property type="match status" value="1"/>
</dbReference>
<gene>
    <name evidence="2" type="ORF">HMPREF9141_2653</name>
</gene>
<feature type="domain" description="HTH hxlR-type" evidence="1">
    <location>
        <begin position="14"/>
        <end position="123"/>
    </location>
</feature>
<dbReference type="HOGENOM" id="CLU_2013194_0_0_10"/>
<evidence type="ECO:0000313" key="3">
    <source>
        <dbReference type="Proteomes" id="UP000005697"/>
    </source>
</evidence>
<dbReference type="InterPro" id="IPR036388">
    <property type="entry name" value="WH-like_DNA-bd_sf"/>
</dbReference>
<reference evidence="2 3" key="1">
    <citation type="submission" date="2011-01" db="EMBL/GenBank/DDBJ databases">
        <authorList>
            <person name="Muzny D."/>
            <person name="Qin X."/>
            <person name="Deng J."/>
            <person name="Jiang H."/>
            <person name="Liu Y."/>
            <person name="Qu J."/>
            <person name="Song X.-Z."/>
            <person name="Zhang L."/>
            <person name="Thornton R."/>
            <person name="Coyle M."/>
            <person name="Francisco L."/>
            <person name="Jackson L."/>
            <person name="Javaid M."/>
            <person name="Korchina V."/>
            <person name="Kovar C."/>
            <person name="Mata R."/>
            <person name="Mathew T."/>
            <person name="Ngo R."/>
            <person name="Nguyen L."/>
            <person name="Nguyen N."/>
            <person name="Okwuonu G."/>
            <person name="Ongeri F."/>
            <person name="Pham C."/>
            <person name="Simmons D."/>
            <person name="Wilczek-Boney K."/>
            <person name="Hale W."/>
            <person name="Jakkamsetti A."/>
            <person name="Pham P."/>
            <person name="Ruth R."/>
            <person name="San Lucas F."/>
            <person name="Warren J."/>
            <person name="Zhang J."/>
            <person name="Zhao Z."/>
            <person name="Zhou C."/>
            <person name="Zhu D."/>
            <person name="Lee S."/>
            <person name="Bess C."/>
            <person name="Blankenburg K."/>
            <person name="Forbes L."/>
            <person name="Fu Q."/>
            <person name="Gubbala S."/>
            <person name="Hirani K."/>
            <person name="Jayaseelan J.C."/>
            <person name="Lara F."/>
            <person name="Munidasa M."/>
            <person name="Palculict T."/>
            <person name="Patil S."/>
            <person name="Pu L.-L."/>
            <person name="Saada N."/>
            <person name="Tang L."/>
            <person name="Weissenberger G."/>
            <person name="Zhu Y."/>
            <person name="Hemphill L."/>
            <person name="Shang Y."/>
            <person name="Youmans B."/>
            <person name="Ayvaz T."/>
            <person name="Ross M."/>
            <person name="Santibanez J."/>
            <person name="Aqrawi P."/>
            <person name="Gross S."/>
            <person name="Joshi V."/>
            <person name="Fowler G."/>
            <person name="Nazareth L."/>
            <person name="Reid J."/>
            <person name="Worley K."/>
            <person name="Petrosino J."/>
            <person name="Highlander S."/>
            <person name="Gibbs R."/>
        </authorList>
    </citation>
    <scope>NUCLEOTIDE SEQUENCE [LARGE SCALE GENOMIC DNA]</scope>
    <source>
        <strain evidence="2 3">DSM 16608</strain>
    </source>
</reference>
<dbReference type="AlphaFoldDB" id="F0FAN6"/>
<proteinExistence type="predicted"/>
<dbReference type="EMBL" id="AEWX01000046">
    <property type="protein sequence ID" value="EGC18805.1"/>
    <property type="molecule type" value="Genomic_DNA"/>
</dbReference>
<dbReference type="Pfam" id="PF01638">
    <property type="entry name" value="HxlR"/>
    <property type="match status" value="1"/>
</dbReference>
<accession>F0FAN6</accession>